<evidence type="ECO:0000256" key="4">
    <source>
        <dbReference type="SAM" id="SignalP"/>
    </source>
</evidence>
<evidence type="ECO:0000256" key="1">
    <source>
        <dbReference type="ARBA" id="ARBA00022729"/>
    </source>
</evidence>
<feature type="chain" id="PRO_5046302100" description="Pectinesterase inhibitor domain-containing protein" evidence="4">
    <location>
        <begin position="21"/>
        <end position="194"/>
    </location>
</feature>
<dbReference type="SMART" id="SM00856">
    <property type="entry name" value="PMEI"/>
    <property type="match status" value="1"/>
</dbReference>
<evidence type="ECO:0000313" key="6">
    <source>
        <dbReference type="EMBL" id="KAK8480064.1"/>
    </source>
</evidence>
<dbReference type="EMBL" id="JBBPBM010002141">
    <property type="protein sequence ID" value="KAK8480064.1"/>
    <property type="molecule type" value="Genomic_DNA"/>
</dbReference>
<dbReference type="CDD" id="cd14859">
    <property type="entry name" value="PMEI_like"/>
    <property type="match status" value="1"/>
</dbReference>
<dbReference type="NCBIfam" id="TIGR01614">
    <property type="entry name" value="PME_inhib"/>
    <property type="match status" value="1"/>
</dbReference>
<comment type="caution">
    <text evidence="6">The sequence shown here is derived from an EMBL/GenBank/DDBJ whole genome shotgun (WGS) entry which is preliminary data.</text>
</comment>
<name>A0ABR1ZHW6_9ROSI</name>
<gene>
    <name evidence="6" type="ORF">V6N12_007940</name>
</gene>
<dbReference type="Pfam" id="PF04043">
    <property type="entry name" value="PMEI"/>
    <property type="match status" value="1"/>
</dbReference>
<dbReference type="SUPFAM" id="SSF101148">
    <property type="entry name" value="Plant invertase/pectin methylesterase inhibitor"/>
    <property type="match status" value="1"/>
</dbReference>
<dbReference type="PANTHER" id="PTHR35357:SF8">
    <property type="entry name" value="OS01G0111000 PROTEIN"/>
    <property type="match status" value="1"/>
</dbReference>
<dbReference type="Gene3D" id="1.20.140.40">
    <property type="entry name" value="Invertase/pectin methylesterase inhibitor family protein"/>
    <property type="match status" value="1"/>
</dbReference>
<comment type="similarity">
    <text evidence="3">Belongs to the PMEI family.</text>
</comment>
<dbReference type="PANTHER" id="PTHR35357">
    <property type="entry name" value="OS02G0537100 PROTEIN"/>
    <property type="match status" value="1"/>
</dbReference>
<reference evidence="6 7" key="1">
    <citation type="journal article" date="2024" name="G3 (Bethesda)">
        <title>Genome assembly of Hibiscus sabdariffa L. provides insights into metabolisms of medicinal natural products.</title>
        <authorList>
            <person name="Kim T."/>
        </authorList>
    </citation>
    <scope>NUCLEOTIDE SEQUENCE [LARGE SCALE GENOMIC DNA]</scope>
    <source>
        <strain evidence="6">TK-2024</strain>
        <tissue evidence="6">Old leaves</tissue>
    </source>
</reference>
<evidence type="ECO:0000259" key="5">
    <source>
        <dbReference type="SMART" id="SM00856"/>
    </source>
</evidence>
<evidence type="ECO:0000256" key="2">
    <source>
        <dbReference type="ARBA" id="ARBA00023157"/>
    </source>
</evidence>
<evidence type="ECO:0000256" key="3">
    <source>
        <dbReference type="ARBA" id="ARBA00038471"/>
    </source>
</evidence>
<keyword evidence="2" id="KW-1015">Disulfide bond</keyword>
<feature type="signal peptide" evidence="4">
    <location>
        <begin position="1"/>
        <end position="20"/>
    </location>
</feature>
<accession>A0ABR1ZHW6</accession>
<organism evidence="6 7">
    <name type="scientific">Hibiscus sabdariffa</name>
    <name type="common">roselle</name>
    <dbReference type="NCBI Taxonomy" id="183260"/>
    <lineage>
        <taxon>Eukaryota</taxon>
        <taxon>Viridiplantae</taxon>
        <taxon>Streptophyta</taxon>
        <taxon>Embryophyta</taxon>
        <taxon>Tracheophyta</taxon>
        <taxon>Spermatophyta</taxon>
        <taxon>Magnoliopsida</taxon>
        <taxon>eudicotyledons</taxon>
        <taxon>Gunneridae</taxon>
        <taxon>Pentapetalae</taxon>
        <taxon>rosids</taxon>
        <taxon>malvids</taxon>
        <taxon>Malvales</taxon>
        <taxon>Malvaceae</taxon>
        <taxon>Malvoideae</taxon>
        <taxon>Hibiscus</taxon>
    </lineage>
</organism>
<proteinExistence type="inferred from homology"/>
<sequence length="194" mass="21736">MSSFFYIFLVSLPLASLTNGDADLIQKTCKITNYYDLCVSTLESDPTSMGLDTKGLVLILVRVATANATNTSTFLSSESLSTTNDTTLKKVLKECSDKYVYAGDALRASVQDLASESYDYASMHVMAAADYPNACHNTFIGYPKLIYPQEIARREDALKHLCDLILDIIRYFDKLTVFFLWYYNFFGAKKIAIV</sequence>
<keyword evidence="1 4" id="KW-0732">Signal</keyword>
<feature type="domain" description="Pectinesterase inhibitor" evidence="5">
    <location>
        <begin position="20"/>
        <end position="168"/>
    </location>
</feature>
<dbReference type="Proteomes" id="UP001472677">
    <property type="component" value="Unassembled WGS sequence"/>
</dbReference>
<protein>
    <recommendedName>
        <fullName evidence="5">Pectinesterase inhibitor domain-containing protein</fullName>
    </recommendedName>
</protein>
<dbReference type="InterPro" id="IPR006501">
    <property type="entry name" value="Pectinesterase_inhib_dom"/>
</dbReference>
<dbReference type="InterPro" id="IPR035513">
    <property type="entry name" value="Invertase/methylesterase_inhib"/>
</dbReference>
<keyword evidence="7" id="KW-1185">Reference proteome</keyword>
<evidence type="ECO:0000313" key="7">
    <source>
        <dbReference type="Proteomes" id="UP001472677"/>
    </source>
</evidence>